<evidence type="ECO:0000256" key="3">
    <source>
        <dbReference type="ARBA" id="ARBA00022679"/>
    </source>
</evidence>
<dbReference type="SMART" id="SM00220">
    <property type="entry name" value="S_TKc"/>
    <property type="match status" value="1"/>
</dbReference>
<dbReference type="Gene3D" id="1.10.510.10">
    <property type="entry name" value="Transferase(Phosphotransferase) domain 1"/>
    <property type="match status" value="1"/>
</dbReference>
<organism evidence="12 13">
    <name type="scientific">Bodo saltans</name>
    <name type="common">Flagellated protozoan</name>
    <dbReference type="NCBI Taxonomy" id="75058"/>
    <lineage>
        <taxon>Eukaryota</taxon>
        <taxon>Discoba</taxon>
        <taxon>Euglenozoa</taxon>
        <taxon>Kinetoplastea</taxon>
        <taxon>Metakinetoplastina</taxon>
        <taxon>Eubodonida</taxon>
        <taxon>Bodonidae</taxon>
        <taxon>Bodo</taxon>
    </lineage>
</organism>
<dbReference type="VEuPathDB" id="TriTrypDB:BSAL_12325"/>
<comment type="catalytic activity">
    <reaction evidence="7">
        <text>L-threonyl-[protein] + ATP = O-phospho-L-threonyl-[protein] + ADP + H(+)</text>
        <dbReference type="Rhea" id="RHEA:46608"/>
        <dbReference type="Rhea" id="RHEA-COMP:11060"/>
        <dbReference type="Rhea" id="RHEA-COMP:11605"/>
        <dbReference type="ChEBI" id="CHEBI:15378"/>
        <dbReference type="ChEBI" id="CHEBI:30013"/>
        <dbReference type="ChEBI" id="CHEBI:30616"/>
        <dbReference type="ChEBI" id="CHEBI:61977"/>
        <dbReference type="ChEBI" id="CHEBI:456216"/>
        <dbReference type="EC" id="2.7.11.1"/>
    </reaction>
</comment>
<dbReference type="AlphaFoldDB" id="A0A0S4JCG2"/>
<evidence type="ECO:0000313" key="12">
    <source>
        <dbReference type="EMBL" id="CUG87849.1"/>
    </source>
</evidence>
<dbReference type="GO" id="GO:0005524">
    <property type="term" value="F:ATP binding"/>
    <property type="evidence" value="ECO:0007669"/>
    <property type="project" value="UniProtKB-UniRule"/>
</dbReference>
<evidence type="ECO:0000256" key="8">
    <source>
        <dbReference type="ARBA" id="ARBA00048679"/>
    </source>
</evidence>
<dbReference type="PROSITE" id="PS00108">
    <property type="entry name" value="PROTEIN_KINASE_ST"/>
    <property type="match status" value="1"/>
</dbReference>
<keyword evidence="6 9" id="KW-0067">ATP-binding</keyword>
<dbReference type="PANTHER" id="PTHR43895:SF32">
    <property type="entry name" value="SERINE_THREONINE-PROTEIN KINASE CHK1"/>
    <property type="match status" value="1"/>
</dbReference>
<dbReference type="Proteomes" id="UP000051952">
    <property type="component" value="Unassembled WGS sequence"/>
</dbReference>
<evidence type="ECO:0000256" key="9">
    <source>
        <dbReference type="PROSITE-ProRule" id="PRU10141"/>
    </source>
</evidence>
<reference evidence="13" key="1">
    <citation type="submission" date="2015-09" db="EMBL/GenBank/DDBJ databases">
        <authorList>
            <consortium name="Pathogen Informatics"/>
        </authorList>
    </citation>
    <scope>NUCLEOTIDE SEQUENCE [LARGE SCALE GENOMIC DNA]</scope>
    <source>
        <strain evidence="13">Lake Konstanz</strain>
    </source>
</reference>
<dbReference type="OMA" id="NEKGDAN"/>
<dbReference type="PROSITE" id="PS50011">
    <property type="entry name" value="PROTEIN_KINASE_DOM"/>
    <property type="match status" value="1"/>
</dbReference>
<feature type="domain" description="Protein kinase" evidence="11">
    <location>
        <begin position="10"/>
        <end position="264"/>
    </location>
</feature>
<dbReference type="InterPro" id="IPR008271">
    <property type="entry name" value="Ser/Thr_kinase_AS"/>
</dbReference>
<keyword evidence="13" id="KW-1185">Reference proteome</keyword>
<dbReference type="PANTHER" id="PTHR43895">
    <property type="entry name" value="CALCIUM/CALMODULIN-DEPENDENT PROTEIN KINASE KINASE-RELATED"/>
    <property type="match status" value="1"/>
</dbReference>
<evidence type="ECO:0000259" key="11">
    <source>
        <dbReference type="PROSITE" id="PS50011"/>
    </source>
</evidence>
<dbReference type="Pfam" id="PF00069">
    <property type="entry name" value="Pkinase"/>
    <property type="match status" value="1"/>
</dbReference>
<keyword evidence="4 9" id="KW-0547">Nucleotide-binding</keyword>
<dbReference type="FunFam" id="1.10.510.10:FF:000279">
    <property type="entry name" value="Non-specific serine/threonine protein kinase"/>
    <property type="match status" value="1"/>
</dbReference>
<proteinExistence type="inferred from homology"/>
<dbReference type="InterPro" id="IPR011009">
    <property type="entry name" value="Kinase-like_dom_sf"/>
</dbReference>
<keyword evidence="3" id="KW-0808">Transferase</keyword>
<dbReference type="InterPro" id="IPR000719">
    <property type="entry name" value="Prot_kinase_dom"/>
</dbReference>
<gene>
    <name evidence="12" type="ORF">BSAL_12325</name>
</gene>
<accession>A0A0S4JCG2</accession>
<evidence type="ECO:0000256" key="6">
    <source>
        <dbReference type="ARBA" id="ARBA00022840"/>
    </source>
</evidence>
<protein>
    <recommendedName>
        <fullName evidence="1">non-specific serine/threonine protein kinase</fullName>
        <ecNumber evidence="1">2.7.11.1</ecNumber>
    </recommendedName>
</protein>
<evidence type="ECO:0000256" key="7">
    <source>
        <dbReference type="ARBA" id="ARBA00047899"/>
    </source>
</evidence>
<dbReference type="PROSITE" id="PS00107">
    <property type="entry name" value="PROTEIN_KINASE_ATP"/>
    <property type="match status" value="1"/>
</dbReference>
<dbReference type="Gene3D" id="3.30.200.20">
    <property type="entry name" value="Phosphorylase Kinase, domain 1"/>
    <property type="match status" value="1"/>
</dbReference>
<evidence type="ECO:0000256" key="1">
    <source>
        <dbReference type="ARBA" id="ARBA00012513"/>
    </source>
</evidence>
<evidence type="ECO:0000313" key="13">
    <source>
        <dbReference type="Proteomes" id="UP000051952"/>
    </source>
</evidence>
<evidence type="ECO:0000256" key="4">
    <source>
        <dbReference type="ARBA" id="ARBA00022741"/>
    </source>
</evidence>
<comment type="catalytic activity">
    <reaction evidence="8">
        <text>L-seryl-[protein] + ATP = O-phospho-L-seryl-[protein] + ADP + H(+)</text>
        <dbReference type="Rhea" id="RHEA:17989"/>
        <dbReference type="Rhea" id="RHEA-COMP:9863"/>
        <dbReference type="Rhea" id="RHEA-COMP:11604"/>
        <dbReference type="ChEBI" id="CHEBI:15378"/>
        <dbReference type="ChEBI" id="CHEBI:29999"/>
        <dbReference type="ChEBI" id="CHEBI:30616"/>
        <dbReference type="ChEBI" id="CHEBI:83421"/>
        <dbReference type="ChEBI" id="CHEBI:456216"/>
        <dbReference type="EC" id="2.7.11.1"/>
    </reaction>
</comment>
<dbReference type="SUPFAM" id="SSF56112">
    <property type="entry name" value="Protein kinase-like (PK-like)"/>
    <property type="match status" value="1"/>
</dbReference>
<dbReference type="CDD" id="cd14003">
    <property type="entry name" value="STKc_AMPK-like"/>
    <property type="match status" value="1"/>
</dbReference>
<dbReference type="OrthoDB" id="193931at2759"/>
<dbReference type="EMBL" id="CYKH01001593">
    <property type="protein sequence ID" value="CUG87849.1"/>
    <property type="molecule type" value="Genomic_DNA"/>
</dbReference>
<dbReference type="Gene3D" id="3.30.310.80">
    <property type="entry name" value="Kinase associated domain 1, KA1"/>
    <property type="match status" value="1"/>
</dbReference>
<sequence length="447" mass="49995">MAKGKRVGKYELGRTLGSGSFSKVKLGVDDQGGQYAVKIIDKEQLIREHMEEQLKREISIMRMANHPNIVRLYDVLQTQNNIYLVLELVTGGELFDRIVSAKRFDEDTGRKYFQQLVSALHYCHKQGIAHRDLKPENLLVDDKGNIKITDFGLANMQPLNNPNHLMKTVCGTPNYVAPEVLKERGYNGPTSDVWSCGVILFVMLAGYLPFDDPQLNALFAKIDKGEYRMCRTFSDGVKDLVTKTIVVDPKQRITLEGVIRHPWFQKNFDRSVYEAFNGTTAQPDVVKDWSEKVEKEVDSKSDAAQGSSVADSQLGAFDLVGLLSMSTMTQMTTSRPVMKVYTRFIIGLSADKASNAVVDALNSLSASPKTKDNREIKAFLNKQKGLLTIVVNMYPLVDDGFSMVEVRRGRGDTFDFHDLYHALIHTLGPVVRSKSTVAESIEQGSAE</sequence>
<name>A0A0S4JCG2_BODSA</name>
<evidence type="ECO:0000256" key="5">
    <source>
        <dbReference type="ARBA" id="ARBA00022777"/>
    </source>
</evidence>
<feature type="binding site" evidence="9">
    <location>
        <position position="38"/>
    </location>
    <ligand>
        <name>ATP</name>
        <dbReference type="ChEBI" id="CHEBI:30616"/>
    </ligand>
</feature>
<comment type="similarity">
    <text evidence="10">Belongs to the protein kinase superfamily.</text>
</comment>
<evidence type="ECO:0000256" key="10">
    <source>
        <dbReference type="RuleBase" id="RU000304"/>
    </source>
</evidence>
<dbReference type="FunFam" id="3.30.200.20:FF:000003">
    <property type="entry name" value="Non-specific serine/threonine protein kinase"/>
    <property type="match status" value="1"/>
</dbReference>
<keyword evidence="5 12" id="KW-0418">Kinase</keyword>
<dbReference type="InterPro" id="IPR017441">
    <property type="entry name" value="Protein_kinase_ATP_BS"/>
</dbReference>
<dbReference type="EC" id="2.7.11.1" evidence="1"/>
<keyword evidence="2 10" id="KW-0723">Serine/threonine-protein kinase</keyword>
<evidence type="ECO:0000256" key="2">
    <source>
        <dbReference type="ARBA" id="ARBA00022527"/>
    </source>
</evidence>
<dbReference type="GO" id="GO:0007165">
    <property type="term" value="P:signal transduction"/>
    <property type="evidence" value="ECO:0007669"/>
    <property type="project" value="TreeGrafter"/>
</dbReference>
<dbReference type="GO" id="GO:0004674">
    <property type="term" value="F:protein serine/threonine kinase activity"/>
    <property type="evidence" value="ECO:0007669"/>
    <property type="project" value="UniProtKB-KW"/>
</dbReference>